<keyword evidence="4" id="KW-1185">Reference proteome</keyword>
<name>A0ABQ1GT40_9SPHN</name>
<evidence type="ECO:0000313" key="4">
    <source>
        <dbReference type="Proteomes" id="UP000618591"/>
    </source>
</evidence>
<evidence type="ECO:0000313" key="3">
    <source>
        <dbReference type="EMBL" id="GGA49397.1"/>
    </source>
</evidence>
<reference evidence="4" key="1">
    <citation type="journal article" date="2019" name="Int. J. Syst. Evol. Microbiol.">
        <title>The Global Catalogue of Microorganisms (GCM) 10K type strain sequencing project: providing services to taxonomists for standard genome sequencing and annotation.</title>
        <authorList>
            <consortium name="The Broad Institute Genomics Platform"/>
            <consortium name="The Broad Institute Genome Sequencing Center for Infectious Disease"/>
            <person name="Wu L."/>
            <person name="Ma J."/>
        </authorList>
    </citation>
    <scope>NUCLEOTIDE SEQUENCE [LARGE SCALE GENOMIC DNA]</scope>
    <source>
        <strain evidence="4">CGMCC 1.10106</strain>
    </source>
</reference>
<feature type="repeat" description="TPR" evidence="2">
    <location>
        <begin position="110"/>
        <end position="143"/>
    </location>
</feature>
<organism evidence="3 4">
    <name type="scientific">Sphingomonas psychrolutea</name>
    <dbReference type="NCBI Taxonomy" id="1259676"/>
    <lineage>
        <taxon>Bacteria</taxon>
        <taxon>Pseudomonadati</taxon>
        <taxon>Pseudomonadota</taxon>
        <taxon>Alphaproteobacteria</taxon>
        <taxon>Sphingomonadales</taxon>
        <taxon>Sphingomonadaceae</taxon>
        <taxon>Sphingomonas</taxon>
    </lineage>
</organism>
<proteinExistence type="predicted"/>
<keyword evidence="2" id="KW-0802">TPR repeat</keyword>
<dbReference type="InterPro" id="IPR027417">
    <property type="entry name" value="P-loop_NTPase"/>
</dbReference>
<gene>
    <name evidence="3" type="ORF">GCM10011395_19670</name>
</gene>
<dbReference type="PANTHER" id="PTHR12788">
    <property type="entry name" value="PROTEIN-TYROSINE SULFOTRANSFERASE 2"/>
    <property type="match status" value="1"/>
</dbReference>
<dbReference type="InterPro" id="IPR011990">
    <property type="entry name" value="TPR-like_helical_dom_sf"/>
</dbReference>
<dbReference type="SUPFAM" id="SSF48452">
    <property type="entry name" value="TPR-like"/>
    <property type="match status" value="1"/>
</dbReference>
<dbReference type="Gene3D" id="1.25.40.10">
    <property type="entry name" value="Tetratricopeptide repeat domain"/>
    <property type="match status" value="2"/>
</dbReference>
<dbReference type="Pfam" id="PF13469">
    <property type="entry name" value="Sulfotransfer_3"/>
    <property type="match status" value="1"/>
</dbReference>
<accession>A0ABQ1GT40</accession>
<dbReference type="InterPro" id="IPR019734">
    <property type="entry name" value="TPR_rpt"/>
</dbReference>
<dbReference type="Pfam" id="PF00515">
    <property type="entry name" value="TPR_1"/>
    <property type="match status" value="1"/>
</dbReference>
<dbReference type="Proteomes" id="UP000618591">
    <property type="component" value="Unassembled WGS sequence"/>
</dbReference>
<dbReference type="EMBL" id="BMDW01000010">
    <property type="protein sequence ID" value="GGA49397.1"/>
    <property type="molecule type" value="Genomic_DNA"/>
</dbReference>
<dbReference type="InterPro" id="IPR026634">
    <property type="entry name" value="TPST-like"/>
</dbReference>
<dbReference type="PROSITE" id="PS50005">
    <property type="entry name" value="TPR"/>
    <property type="match status" value="1"/>
</dbReference>
<dbReference type="RefSeq" id="WP_188446959.1">
    <property type="nucleotide sequence ID" value="NZ_BMDW01000010.1"/>
</dbReference>
<keyword evidence="1" id="KW-0808">Transferase</keyword>
<evidence type="ECO:0000256" key="2">
    <source>
        <dbReference type="PROSITE-ProRule" id="PRU00339"/>
    </source>
</evidence>
<dbReference type="PANTHER" id="PTHR12788:SF10">
    <property type="entry name" value="PROTEIN-TYROSINE SULFOTRANSFERASE"/>
    <property type="match status" value="1"/>
</dbReference>
<dbReference type="SMART" id="SM00028">
    <property type="entry name" value="TPR"/>
    <property type="match status" value="4"/>
</dbReference>
<dbReference type="PROSITE" id="PS50293">
    <property type="entry name" value="TPR_REGION"/>
    <property type="match status" value="1"/>
</dbReference>
<sequence>MSDASSSELLKNAEAQVRLGAWQQAIPSFQASLAIDAAQPDAWFNLAWAQRAVRAFDEALQSYQQAIDRGVLHPEEAYVNRAAILSDHLDRPQCAIAELEAACLANPVFVPALLNLGNVYEDLGEPDRARAAYRRALVVHPGNGRAHARIGMIDLAVDQSDGVVDRLRTALDLTTTLEDRAELLFALGTALDGVADYDDAFQAFEAANWIARSIAPQRYDPIAQERLVDRLIAAYPVDRPVPVRGSALGAPIFVCGMFRSGSTLLEQILGRHSEVRCGGELEAIPALASTLLPYPEAAAALSADHASALRADYLKMVPATGFMTDKRCDNFLHIGLIKTLFPEAKIVHTRRNPLDTFLSIYFLHFGDGITYGNDFFEILHFYKQYRRLMSHWYCVFGVDIIDVDYDQLVAEPDKAIFDVIAALGLPWEERCLAAAGSKNVLRTASAWQVRHPVHRRSSGRWQRYRHHLEGVVAALAQMEEDFASRPPSAT</sequence>
<comment type="caution">
    <text evidence="3">The sequence shown here is derived from an EMBL/GenBank/DDBJ whole genome shotgun (WGS) entry which is preliminary data.</text>
</comment>
<dbReference type="SUPFAM" id="SSF52540">
    <property type="entry name" value="P-loop containing nucleoside triphosphate hydrolases"/>
    <property type="match status" value="1"/>
</dbReference>
<protein>
    <recommendedName>
        <fullName evidence="5">Sulfotransferase family protein</fullName>
    </recommendedName>
</protein>
<dbReference type="Gene3D" id="3.40.50.300">
    <property type="entry name" value="P-loop containing nucleotide triphosphate hydrolases"/>
    <property type="match status" value="1"/>
</dbReference>
<evidence type="ECO:0000256" key="1">
    <source>
        <dbReference type="ARBA" id="ARBA00022679"/>
    </source>
</evidence>
<evidence type="ECO:0008006" key="5">
    <source>
        <dbReference type="Google" id="ProtNLM"/>
    </source>
</evidence>
<dbReference type="Pfam" id="PF13432">
    <property type="entry name" value="TPR_16"/>
    <property type="match status" value="1"/>
</dbReference>